<name>F4H027_CELFA</name>
<organism evidence="2 3">
    <name type="scientific">Cellulomonas fimi (strain ATCC 484 / DSM 20113 / JCM 1341 / CCUG 24087 / LMG 16345 / NBRC 15513 / NCIMB 8980 / NCTC 7547 / NRS-133)</name>
    <dbReference type="NCBI Taxonomy" id="590998"/>
    <lineage>
        <taxon>Bacteria</taxon>
        <taxon>Bacillati</taxon>
        <taxon>Actinomycetota</taxon>
        <taxon>Actinomycetes</taxon>
        <taxon>Micrococcales</taxon>
        <taxon>Cellulomonadaceae</taxon>
        <taxon>Cellulomonas</taxon>
    </lineage>
</organism>
<dbReference type="HOGENOM" id="CLU_118065_0_0_11"/>
<dbReference type="Pfam" id="PF00293">
    <property type="entry name" value="NUDIX"/>
    <property type="match status" value="1"/>
</dbReference>
<dbReference type="Gene3D" id="3.90.79.10">
    <property type="entry name" value="Nucleoside Triphosphate Pyrophosphohydrolase"/>
    <property type="match status" value="1"/>
</dbReference>
<feature type="domain" description="Nudix hydrolase" evidence="1">
    <location>
        <begin position="1"/>
        <end position="152"/>
    </location>
</feature>
<dbReference type="EMBL" id="CP002666">
    <property type="protein sequence ID" value="AEE44949.1"/>
    <property type="molecule type" value="Genomic_DNA"/>
</dbReference>
<dbReference type="PANTHER" id="PTHR21340">
    <property type="entry name" value="DIADENOSINE 5,5-P1,P4-TETRAPHOSPHATE PYROPHOSPHOHYDROLASE MUTT"/>
    <property type="match status" value="1"/>
</dbReference>
<dbReference type="GO" id="GO:0006754">
    <property type="term" value="P:ATP biosynthetic process"/>
    <property type="evidence" value="ECO:0007669"/>
    <property type="project" value="TreeGrafter"/>
</dbReference>
<dbReference type="PROSITE" id="PS51462">
    <property type="entry name" value="NUDIX"/>
    <property type="match status" value="1"/>
</dbReference>
<reference evidence="2 3" key="1">
    <citation type="submission" date="2011-04" db="EMBL/GenBank/DDBJ databases">
        <title>Complete sequence of Cellulomonas fimi ATCC 484.</title>
        <authorList>
            <consortium name="US DOE Joint Genome Institute"/>
            <person name="Lucas S."/>
            <person name="Han J."/>
            <person name="Lapidus A."/>
            <person name="Cheng J.-F."/>
            <person name="Goodwin L."/>
            <person name="Pitluck S."/>
            <person name="Peters L."/>
            <person name="Chertkov O."/>
            <person name="Detter J.C."/>
            <person name="Han C."/>
            <person name="Tapia R."/>
            <person name="Land M."/>
            <person name="Hauser L."/>
            <person name="Kyrpides N."/>
            <person name="Ivanova N."/>
            <person name="Ovchinnikova G."/>
            <person name="Pagani I."/>
            <person name="Mead D."/>
            <person name="Brumm P."/>
            <person name="Woyke T."/>
        </authorList>
    </citation>
    <scope>NUCLEOTIDE SEQUENCE [LARGE SCALE GENOMIC DNA]</scope>
    <source>
        <strain evidence="3">ATCC 484 / DSM 20113 / JCM 1341 / NBRC 15513 / NCIMB 8980 / NCTC 7547</strain>
    </source>
</reference>
<dbReference type="InterPro" id="IPR000086">
    <property type="entry name" value="NUDIX_hydrolase_dom"/>
</dbReference>
<evidence type="ECO:0000313" key="3">
    <source>
        <dbReference type="Proteomes" id="UP000008460"/>
    </source>
</evidence>
<evidence type="ECO:0000259" key="1">
    <source>
        <dbReference type="PROSITE" id="PS51462"/>
    </source>
</evidence>
<keyword evidence="2" id="KW-0378">Hydrolase</keyword>
<protein>
    <submittedName>
        <fullName evidence="2">NUDIX hydrolase</fullName>
    </submittedName>
</protein>
<keyword evidence="3" id="KW-1185">Reference proteome</keyword>
<dbReference type="GO" id="GO:0006167">
    <property type="term" value="P:AMP biosynthetic process"/>
    <property type="evidence" value="ECO:0007669"/>
    <property type="project" value="TreeGrafter"/>
</dbReference>
<accession>F4H027</accession>
<evidence type="ECO:0000313" key="2">
    <source>
        <dbReference type="EMBL" id="AEE44949.1"/>
    </source>
</evidence>
<dbReference type="RefSeq" id="WP_013769978.1">
    <property type="nucleotide sequence ID" value="NC_015514.1"/>
</dbReference>
<dbReference type="GO" id="GO:0004081">
    <property type="term" value="F:bis(5'-nucleosyl)-tetraphosphatase (asymmetrical) activity"/>
    <property type="evidence" value="ECO:0007669"/>
    <property type="project" value="TreeGrafter"/>
</dbReference>
<dbReference type="InterPro" id="IPR051325">
    <property type="entry name" value="Nudix_hydrolase_domain"/>
</dbReference>
<dbReference type="PANTHER" id="PTHR21340:SF7">
    <property type="entry name" value="NUDIX HYDROLASE DOMAIN-CONTAINING PROTEIN"/>
    <property type="match status" value="1"/>
</dbReference>
<proteinExistence type="predicted"/>
<dbReference type="Proteomes" id="UP000008460">
    <property type="component" value="Chromosome"/>
</dbReference>
<dbReference type="eggNOG" id="COG4119">
    <property type="taxonomic scope" value="Bacteria"/>
</dbReference>
<sequence length="157" mass="17116">MPRTSAGLLLYRRTDAGLEVLLGHMGGPFWARRERAWSVPKGEPDPGEEDLHAVAVREFTEELGTPPPASPVEDLDLGTVRQGGGKVVRAWAREGSFDETGARSNLVEVEWPPGSGRRLEVPEIDRAAWFAPDEARRVVVAAQAELVDRLVEAVGGR</sequence>
<dbReference type="STRING" id="590998.Celf_0809"/>
<dbReference type="AlphaFoldDB" id="F4H027"/>
<gene>
    <name evidence="2" type="ordered locus">Celf_0809</name>
</gene>
<dbReference type="InterPro" id="IPR015797">
    <property type="entry name" value="NUDIX_hydrolase-like_dom_sf"/>
</dbReference>
<dbReference type="SUPFAM" id="SSF55811">
    <property type="entry name" value="Nudix"/>
    <property type="match status" value="1"/>
</dbReference>
<dbReference type="CDD" id="cd04662">
    <property type="entry name" value="NUDIX_Hydrolase"/>
    <property type="match status" value="1"/>
</dbReference>
<dbReference type="KEGG" id="cfi:Celf_0809"/>